<keyword evidence="7" id="KW-1185">Reference proteome</keyword>
<dbReference type="FunFam" id="3.30.420.40:FF:000058">
    <property type="entry name" value="Putative actin-related protein 5"/>
    <property type="match status" value="1"/>
</dbReference>
<protein>
    <submittedName>
        <fullName evidence="8">Actin</fullName>
    </submittedName>
</protein>
<evidence type="ECO:0000313" key="8">
    <source>
        <dbReference type="WBParaSite" id="ACAC_0000134801-mRNA-1"/>
    </source>
</evidence>
<name>A0A0K0CVI4_ANGCA</name>
<dbReference type="GO" id="GO:0005856">
    <property type="term" value="C:cytoskeleton"/>
    <property type="evidence" value="ECO:0007669"/>
    <property type="project" value="UniProtKB-SubCell"/>
</dbReference>
<keyword evidence="5" id="KW-0206">Cytoskeleton</keyword>
<dbReference type="InterPro" id="IPR043129">
    <property type="entry name" value="ATPase_NBD"/>
</dbReference>
<evidence type="ECO:0000256" key="5">
    <source>
        <dbReference type="ARBA" id="ARBA00023212"/>
    </source>
</evidence>
<dbReference type="Gene3D" id="3.90.640.10">
    <property type="entry name" value="Actin, Chain A, domain 4"/>
    <property type="match status" value="1"/>
</dbReference>
<evidence type="ECO:0000313" key="7">
    <source>
        <dbReference type="Proteomes" id="UP000035642"/>
    </source>
</evidence>
<proteinExistence type="inferred from homology"/>
<reference evidence="7" key="1">
    <citation type="submission" date="2012-09" db="EMBL/GenBank/DDBJ databases">
        <authorList>
            <person name="Martin A.A."/>
        </authorList>
    </citation>
    <scope>NUCLEOTIDE SEQUENCE</scope>
</reference>
<evidence type="ECO:0000256" key="6">
    <source>
        <dbReference type="RuleBase" id="RU000487"/>
    </source>
</evidence>
<dbReference type="WBParaSite" id="ACAC_0000134801-mRNA-1">
    <property type="protein sequence ID" value="ACAC_0000134801-mRNA-1"/>
    <property type="gene ID" value="ACAC_0000134801"/>
</dbReference>
<dbReference type="InterPro" id="IPR004001">
    <property type="entry name" value="Actin_CS"/>
</dbReference>
<dbReference type="AlphaFoldDB" id="A0A0K0CVI4"/>
<dbReference type="SUPFAM" id="SSF53067">
    <property type="entry name" value="Actin-like ATPase domain"/>
    <property type="match status" value="2"/>
</dbReference>
<dbReference type="PRINTS" id="PR00190">
    <property type="entry name" value="ACTIN"/>
</dbReference>
<evidence type="ECO:0000256" key="4">
    <source>
        <dbReference type="ARBA" id="ARBA00022840"/>
    </source>
</evidence>
<comment type="similarity">
    <text evidence="6">Belongs to the actin family.</text>
</comment>
<evidence type="ECO:0000256" key="2">
    <source>
        <dbReference type="ARBA" id="ARBA00022490"/>
    </source>
</evidence>
<dbReference type="PROSITE" id="PS00432">
    <property type="entry name" value="ACTINS_2"/>
    <property type="match status" value="1"/>
</dbReference>
<organism evidence="7 8">
    <name type="scientific">Angiostrongylus cantonensis</name>
    <name type="common">Rat lungworm</name>
    <dbReference type="NCBI Taxonomy" id="6313"/>
    <lineage>
        <taxon>Eukaryota</taxon>
        <taxon>Metazoa</taxon>
        <taxon>Ecdysozoa</taxon>
        <taxon>Nematoda</taxon>
        <taxon>Chromadorea</taxon>
        <taxon>Rhabditida</taxon>
        <taxon>Rhabditina</taxon>
        <taxon>Rhabditomorpha</taxon>
        <taxon>Strongyloidea</taxon>
        <taxon>Metastrongylidae</taxon>
        <taxon>Angiostrongylus</taxon>
    </lineage>
</organism>
<accession>A0A0K0CVI4</accession>
<dbReference type="Proteomes" id="UP000035642">
    <property type="component" value="Unassembled WGS sequence"/>
</dbReference>
<evidence type="ECO:0000256" key="1">
    <source>
        <dbReference type="ARBA" id="ARBA00004245"/>
    </source>
</evidence>
<dbReference type="STRING" id="6313.A0A0K0CVI4"/>
<dbReference type="GO" id="GO:0005524">
    <property type="term" value="F:ATP binding"/>
    <property type="evidence" value="ECO:0007669"/>
    <property type="project" value="UniProtKB-KW"/>
</dbReference>
<evidence type="ECO:0000256" key="3">
    <source>
        <dbReference type="ARBA" id="ARBA00022741"/>
    </source>
</evidence>
<comment type="subcellular location">
    <subcellularLocation>
        <location evidence="1">Cytoplasm</location>
        <location evidence="1">Cytoskeleton</location>
    </subcellularLocation>
</comment>
<keyword evidence="4" id="KW-0067">ATP-binding</keyword>
<dbReference type="Gene3D" id="3.30.420.40">
    <property type="match status" value="3"/>
</dbReference>
<dbReference type="SMART" id="SM00268">
    <property type="entry name" value="ACTIN"/>
    <property type="match status" value="1"/>
</dbReference>
<reference evidence="8" key="2">
    <citation type="submission" date="2017-02" db="UniProtKB">
        <authorList>
            <consortium name="WormBaseParasite"/>
        </authorList>
    </citation>
    <scope>IDENTIFICATION</scope>
</reference>
<dbReference type="InterPro" id="IPR004000">
    <property type="entry name" value="Actin"/>
</dbReference>
<keyword evidence="3" id="KW-0547">Nucleotide-binding</keyword>
<dbReference type="FunFam" id="3.30.420.40:FF:000148">
    <property type="entry name" value="Actin, alpha skeletal muscle"/>
    <property type="match status" value="1"/>
</dbReference>
<dbReference type="Pfam" id="PF00022">
    <property type="entry name" value="Actin"/>
    <property type="match status" value="2"/>
</dbReference>
<dbReference type="FunFam" id="3.30.420.40:FF:000404">
    <property type="entry name" value="Major actin"/>
    <property type="match status" value="1"/>
</dbReference>
<keyword evidence="2" id="KW-0963">Cytoplasm</keyword>
<sequence length="330" mass="36430">MSGCKNTALVIDNGSGVCKAGFAGDDAPKAVFPSIVGHPPREGTTTSMNERDSYVGTEAQSKTTVLTLEHPIQRGIVKNWEDMEKVWQHVFANELRVSASQHPVLLTEQPLNPKADRERMTELMFETFHTPAMYAAVQAVLSLFASGRTTGIVVDSGDGVTHAVPIYEEKLGYIAADFEQEMEKWQKSKITDKIYELHDGEEITIGSERFRAPETLFKPSLLGVSSSGLHEECYNSIMSCDIDIRKDLFANIILSGGTTMFPGITERLKKEVISLAPSVVKVKINAPPERKYSVWIGGSLLASLPSFQKMWITKAEYDECGASVVHRKCL</sequence>
<dbReference type="PANTHER" id="PTHR11937">
    <property type="entry name" value="ACTIN"/>
    <property type="match status" value="1"/>
</dbReference>